<sequence length="175" mass="19379">MVLEKHMWTQVNLFCTCEELTMAQTQNNVKKASSRDLLTCGNGKGIHEKLLLNSKSASLHTARVPKSSVLDRLQSFLPQIAQANESLRQQMDEAPAGFFDIESVEDAEKVIEMDVALVELEDSDSSEEDELSSSSSSSEEDSSEEEVQTVTAKTLKLPGDTKRKANIQVLEKESE</sequence>
<dbReference type="InterPro" id="IPR027921">
    <property type="entry name" value="NOPCHAP1"/>
</dbReference>
<evidence type="ECO:0000313" key="2">
    <source>
        <dbReference type="Proteomes" id="UP000515129"/>
    </source>
</evidence>
<dbReference type="GeneID" id="113048291"/>
<feature type="region of interest" description="Disordered" evidence="1">
    <location>
        <begin position="120"/>
        <end position="175"/>
    </location>
</feature>
<protein>
    <submittedName>
        <fullName evidence="3">Uncharacterized protein C12orf45 homolog</fullName>
    </submittedName>
</protein>
<dbReference type="RefSeq" id="XP_026065798.1">
    <property type="nucleotide sequence ID" value="XM_026210013.1"/>
</dbReference>
<name>A0A6P6K0Z5_CARAU</name>
<dbReference type="AlphaFoldDB" id="A0A6P6K0Z5"/>
<dbReference type="KEGG" id="caua:113048291"/>
<dbReference type="PANTHER" id="PTHR28674">
    <property type="entry name" value="SIMILAR TO DNA SEGMENT, CHR 10, WAYNE STATE UNIVERSITY 102,-EXPRESSED"/>
    <property type="match status" value="1"/>
</dbReference>
<dbReference type="Pfam" id="PF15370">
    <property type="entry name" value="NOPCHAP1"/>
    <property type="match status" value="1"/>
</dbReference>
<feature type="compositionally biased region" description="Acidic residues" evidence="1">
    <location>
        <begin position="138"/>
        <end position="147"/>
    </location>
</feature>
<keyword evidence="2" id="KW-1185">Reference proteome</keyword>
<dbReference type="GO" id="GO:0062064">
    <property type="term" value="F:box C/D methylation guide snoRNP complex binding"/>
    <property type="evidence" value="ECO:0007669"/>
    <property type="project" value="TreeGrafter"/>
</dbReference>
<evidence type="ECO:0000256" key="1">
    <source>
        <dbReference type="SAM" id="MobiDB-lite"/>
    </source>
</evidence>
<gene>
    <name evidence="3" type="primary">LOC113048291</name>
</gene>
<accession>A0A6P6K0Z5</accession>
<organism evidence="2 3">
    <name type="scientific">Carassius auratus</name>
    <name type="common">Goldfish</name>
    <dbReference type="NCBI Taxonomy" id="7957"/>
    <lineage>
        <taxon>Eukaryota</taxon>
        <taxon>Metazoa</taxon>
        <taxon>Chordata</taxon>
        <taxon>Craniata</taxon>
        <taxon>Vertebrata</taxon>
        <taxon>Euteleostomi</taxon>
        <taxon>Actinopterygii</taxon>
        <taxon>Neopterygii</taxon>
        <taxon>Teleostei</taxon>
        <taxon>Ostariophysi</taxon>
        <taxon>Cypriniformes</taxon>
        <taxon>Cyprinidae</taxon>
        <taxon>Cyprininae</taxon>
        <taxon>Carassius</taxon>
    </lineage>
</organism>
<feature type="compositionally biased region" description="Acidic residues" evidence="1">
    <location>
        <begin position="120"/>
        <end position="131"/>
    </location>
</feature>
<dbReference type="PANTHER" id="PTHR28674:SF1">
    <property type="entry name" value="NOP PROTEIN CHAPERONE 1"/>
    <property type="match status" value="1"/>
</dbReference>
<proteinExistence type="predicted"/>
<evidence type="ECO:0000313" key="3">
    <source>
        <dbReference type="RefSeq" id="XP_026065798.1"/>
    </source>
</evidence>
<dbReference type="GO" id="GO:0000492">
    <property type="term" value="P:box C/D snoRNP assembly"/>
    <property type="evidence" value="ECO:0007669"/>
    <property type="project" value="InterPro"/>
</dbReference>
<dbReference type="OrthoDB" id="1112980at2759"/>
<reference evidence="3" key="1">
    <citation type="submission" date="2025-08" db="UniProtKB">
        <authorList>
            <consortium name="RefSeq"/>
        </authorList>
    </citation>
    <scope>IDENTIFICATION</scope>
    <source>
        <strain evidence="3">Wakin</strain>
        <tissue evidence="3">Muscle</tissue>
    </source>
</reference>
<dbReference type="Proteomes" id="UP000515129">
    <property type="component" value="Chromosome 29"/>
</dbReference>